<dbReference type="OrthoDB" id="3256054at2"/>
<proteinExistence type="predicted"/>
<organism evidence="2 3">
    <name type="scientific">Propioniciclava tarda</name>
    <dbReference type="NCBI Taxonomy" id="433330"/>
    <lineage>
        <taxon>Bacteria</taxon>
        <taxon>Bacillati</taxon>
        <taxon>Actinomycetota</taxon>
        <taxon>Actinomycetes</taxon>
        <taxon>Propionibacteriales</taxon>
        <taxon>Propionibacteriaceae</taxon>
        <taxon>Propioniciclava</taxon>
    </lineage>
</organism>
<dbReference type="AlphaFoldDB" id="A0A4Q9KN68"/>
<dbReference type="EMBL" id="SDMR01000004">
    <property type="protein sequence ID" value="TBT95430.1"/>
    <property type="molecule type" value="Genomic_DNA"/>
</dbReference>
<dbReference type="GO" id="GO:0003677">
    <property type="term" value="F:DNA binding"/>
    <property type="evidence" value="ECO:0007669"/>
    <property type="project" value="InterPro"/>
</dbReference>
<dbReference type="Proteomes" id="UP000291933">
    <property type="component" value="Unassembled WGS sequence"/>
</dbReference>
<comment type="caution">
    <text evidence="2">The sequence shown here is derived from an EMBL/GenBank/DDBJ whole genome shotgun (WGS) entry which is preliminary data.</text>
</comment>
<evidence type="ECO:0000259" key="1">
    <source>
        <dbReference type="PROSITE" id="PS50943"/>
    </source>
</evidence>
<dbReference type="Pfam" id="PF01381">
    <property type="entry name" value="HTH_3"/>
    <property type="match status" value="1"/>
</dbReference>
<evidence type="ECO:0000313" key="2">
    <source>
        <dbReference type="EMBL" id="TBT95430.1"/>
    </source>
</evidence>
<dbReference type="SUPFAM" id="SSF47413">
    <property type="entry name" value="lambda repressor-like DNA-binding domains"/>
    <property type="match status" value="1"/>
</dbReference>
<sequence length="154" mass="16385">MSTLEDLLGINASSPSMIRAELLADNDRALLRGLIQVRRARGFSQEAVGAIMGITQPSVASFEAHDSNPTLATIRRYAHAVGALIKHDVEMDEGQLLDDQTRGNWVTTSINDLPVRDVAELSPPSENVVRLRAVGAAGFPVAEPAGPTDFALAA</sequence>
<accession>A0A4Q9KN68</accession>
<keyword evidence="3" id="KW-1185">Reference proteome</keyword>
<dbReference type="CDD" id="cd00093">
    <property type="entry name" value="HTH_XRE"/>
    <property type="match status" value="1"/>
</dbReference>
<protein>
    <submittedName>
        <fullName evidence="2">XRE family transcriptional regulator</fullName>
    </submittedName>
</protein>
<evidence type="ECO:0000313" key="3">
    <source>
        <dbReference type="Proteomes" id="UP000291933"/>
    </source>
</evidence>
<feature type="domain" description="HTH cro/C1-type" evidence="1">
    <location>
        <begin position="34"/>
        <end position="80"/>
    </location>
</feature>
<dbReference type="SMART" id="SM00530">
    <property type="entry name" value="HTH_XRE"/>
    <property type="match status" value="1"/>
</dbReference>
<name>A0A4Q9KN68_PROTD</name>
<dbReference type="RefSeq" id="WP_131171423.1">
    <property type="nucleotide sequence ID" value="NZ_FXTL01000004.1"/>
</dbReference>
<dbReference type="InterPro" id="IPR001387">
    <property type="entry name" value="Cro/C1-type_HTH"/>
</dbReference>
<dbReference type="PROSITE" id="PS50943">
    <property type="entry name" value="HTH_CROC1"/>
    <property type="match status" value="1"/>
</dbReference>
<dbReference type="Gene3D" id="1.10.260.40">
    <property type="entry name" value="lambda repressor-like DNA-binding domains"/>
    <property type="match status" value="1"/>
</dbReference>
<reference evidence="2 3" key="1">
    <citation type="submission" date="2019-01" db="EMBL/GenBank/DDBJ databases">
        <title>Lactibacter flavus gen. nov., sp. nov., a novel bacterium of the family Propionibacteriaceae isolated from raw milk and dairy products.</title>
        <authorList>
            <person name="Huptas C."/>
            <person name="Wenning M."/>
            <person name="Breitenwieser F."/>
            <person name="Doll E."/>
            <person name="Von Neubeck M."/>
            <person name="Busse H.-J."/>
            <person name="Scherer S."/>
        </authorList>
    </citation>
    <scope>NUCLEOTIDE SEQUENCE [LARGE SCALE GENOMIC DNA]</scope>
    <source>
        <strain evidence="2 3">DSM 22130</strain>
    </source>
</reference>
<dbReference type="InterPro" id="IPR010982">
    <property type="entry name" value="Lambda_DNA-bd_dom_sf"/>
</dbReference>
<gene>
    <name evidence="2" type="ORF">ET996_04755</name>
</gene>